<name>A0A4Z2H3P5_9TELE</name>
<dbReference type="AlphaFoldDB" id="A0A4Z2H3P5"/>
<dbReference type="EMBL" id="SRLO01000333">
    <property type="protein sequence ID" value="TNN60436.1"/>
    <property type="molecule type" value="Genomic_DNA"/>
</dbReference>
<evidence type="ECO:0000313" key="1">
    <source>
        <dbReference type="EMBL" id="TNN60436.1"/>
    </source>
</evidence>
<sequence>MNDRGFSSWDQIGTECGFLCLCMIKSELLVLTVCRNMNRDSFLHLVHTEEITVDFRLVG</sequence>
<keyword evidence="2" id="KW-1185">Reference proteome</keyword>
<organism evidence="1 2">
    <name type="scientific">Liparis tanakae</name>
    <name type="common">Tanaka's snailfish</name>
    <dbReference type="NCBI Taxonomy" id="230148"/>
    <lineage>
        <taxon>Eukaryota</taxon>
        <taxon>Metazoa</taxon>
        <taxon>Chordata</taxon>
        <taxon>Craniata</taxon>
        <taxon>Vertebrata</taxon>
        <taxon>Euteleostomi</taxon>
        <taxon>Actinopterygii</taxon>
        <taxon>Neopterygii</taxon>
        <taxon>Teleostei</taxon>
        <taxon>Neoteleostei</taxon>
        <taxon>Acanthomorphata</taxon>
        <taxon>Eupercaria</taxon>
        <taxon>Perciformes</taxon>
        <taxon>Cottioidei</taxon>
        <taxon>Cottales</taxon>
        <taxon>Liparidae</taxon>
        <taxon>Liparis</taxon>
    </lineage>
</organism>
<comment type="caution">
    <text evidence="1">The sequence shown here is derived from an EMBL/GenBank/DDBJ whole genome shotgun (WGS) entry which is preliminary data.</text>
</comment>
<accession>A0A4Z2H3P5</accession>
<proteinExistence type="predicted"/>
<dbReference type="Proteomes" id="UP000314294">
    <property type="component" value="Unassembled WGS sequence"/>
</dbReference>
<evidence type="ECO:0000313" key="2">
    <source>
        <dbReference type="Proteomes" id="UP000314294"/>
    </source>
</evidence>
<gene>
    <name evidence="1" type="ORF">EYF80_029287</name>
</gene>
<protein>
    <submittedName>
        <fullName evidence="1">Uncharacterized protein</fullName>
    </submittedName>
</protein>
<reference evidence="1 2" key="1">
    <citation type="submission" date="2019-03" db="EMBL/GenBank/DDBJ databases">
        <title>First draft genome of Liparis tanakae, snailfish: a comprehensive survey of snailfish specific genes.</title>
        <authorList>
            <person name="Kim W."/>
            <person name="Song I."/>
            <person name="Jeong J.-H."/>
            <person name="Kim D."/>
            <person name="Kim S."/>
            <person name="Ryu S."/>
            <person name="Song J.Y."/>
            <person name="Lee S.K."/>
        </authorList>
    </citation>
    <scope>NUCLEOTIDE SEQUENCE [LARGE SCALE GENOMIC DNA]</scope>
    <source>
        <tissue evidence="1">Muscle</tissue>
    </source>
</reference>